<proteinExistence type="predicted"/>
<sequence>MLIASPDPVEIPSKDIADNEKPSSIESSKITTQSLMHLFKNAIRSGHQEILSWIQHLSGVTSVALRIKTLRGRKIRKLFGENRVGIDKVKNDQTKKFLPETSNVHPKLLPLMRKLSKKERNQVINKLTTHFTDSPKLDLYFSMDNEAVHQTDTYWVFGSCCPICREKHTSLNEPGIPLDDVLKTYFGNSELIRELKAQCFTLPILWNNALNYPDKSIAVEV</sequence>
<feature type="region of interest" description="Disordered" evidence="1">
    <location>
        <begin position="1"/>
        <end position="27"/>
    </location>
</feature>
<reference evidence="2 3" key="1">
    <citation type="submission" date="2018-08" db="EMBL/GenBank/DDBJ databases">
        <title>Genome and evolution of the arbuscular mycorrhizal fungus Diversispora epigaea (formerly Glomus versiforme) and its bacterial endosymbionts.</title>
        <authorList>
            <person name="Sun X."/>
            <person name="Fei Z."/>
            <person name="Harrison M."/>
        </authorList>
    </citation>
    <scope>NUCLEOTIDE SEQUENCE [LARGE SCALE GENOMIC DNA]</scope>
    <source>
        <strain evidence="2 3">IT104</strain>
    </source>
</reference>
<dbReference type="EMBL" id="PQFF01000259">
    <property type="protein sequence ID" value="RHZ69447.1"/>
    <property type="molecule type" value="Genomic_DNA"/>
</dbReference>
<name>A0A397I3B7_9GLOM</name>
<comment type="caution">
    <text evidence="2">The sequence shown here is derived from an EMBL/GenBank/DDBJ whole genome shotgun (WGS) entry which is preliminary data.</text>
</comment>
<evidence type="ECO:0000256" key="1">
    <source>
        <dbReference type="SAM" id="MobiDB-lite"/>
    </source>
</evidence>
<dbReference type="Proteomes" id="UP000266861">
    <property type="component" value="Unassembled WGS sequence"/>
</dbReference>
<evidence type="ECO:0000313" key="2">
    <source>
        <dbReference type="EMBL" id="RHZ69447.1"/>
    </source>
</evidence>
<dbReference type="OrthoDB" id="2443506at2759"/>
<dbReference type="AlphaFoldDB" id="A0A397I3B7"/>
<accession>A0A397I3B7</accession>
<gene>
    <name evidence="2" type="ORF">Glove_283g167</name>
</gene>
<keyword evidence="3" id="KW-1185">Reference proteome</keyword>
<protein>
    <submittedName>
        <fullName evidence="2">Uncharacterized protein</fullName>
    </submittedName>
</protein>
<organism evidence="2 3">
    <name type="scientific">Diversispora epigaea</name>
    <dbReference type="NCBI Taxonomy" id="1348612"/>
    <lineage>
        <taxon>Eukaryota</taxon>
        <taxon>Fungi</taxon>
        <taxon>Fungi incertae sedis</taxon>
        <taxon>Mucoromycota</taxon>
        <taxon>Glomeromycotina</taxon>
        <taxon>Glomeromycetes</taxon>
        <taxon>Diversisporales</taxon>
        <taxon>Diversisporaceae</taxon>
        <taxon>Diversispora</taxon>
    </lineage>
</organism>
<evidence type="ECO:0000313" key="3">
    <source>
        <dbReference type="Proteomes" id="UP000266861"/>
    </source>
</evidence>
<feature type="compositionally biased region" description="Basic and acidic residues" evidence="1">
    <location>
        <begin position="12"/>
        <end position="23"/>
    </location>
</feature>